<keyword evidence="3" id="KW-1185">Reference proteome</keyword>
<gene>
    <name evidence="2" type="ORF">Prubr_10070</name>
</gene>
<dbReference type="EMBL" id="AP023359">
    <property type="protein sequence ID" value="BCJ63986.1"/>
    <property type="molecule type" value="Genomic_DNA"/>
</dbReference>
<dbReference type="Pfam" id="PF04149">
    <property type="entry name" value="DUF397"/>
    <property type="match status" value="1"/>
</dbReference>
<evidence type="ECO:0000313" key="2">
    <source>
        <dbReference type="EMBL" id="BCJ63986.1"/>
    </source>
</evidence>
<dbReference type="InterPro" id="IPR007278">
    <property type="entry name" value="DUF397"/>
</dbReference>
<sequence>MSVMGQPERWHRSSRCEAHNCVEVAYRSGQVLVRNSQYPDGGVLEIEPGSWTTFCDALRAGKLHG</sequence>
<organism evidence="2 3">
    <name type="scientific">Polymorphospora rubra</name>
    <dbReference type="NCBI Taxonomy" id="338584"/>
    <lineage>
        <taxon>Bacteria</taxon>
        <taxon>Bacillati</taxon>
        <taxon>Actinomycetota</taxon>
        <taxon>Actinomycetes</taxon>
        <taxon>Micromonosporales</taxon>
        <taxon>Micromonosporaceae</taxon>
        <taxon>Polymorphospora</taxon>
    </lineage>
</organism>
<evidence type="ECO:0000259" key="1">
    <source>
        <dbReference type="Pfam" id="PF04149"/>
    </source>
</evidence>
<accession>A0A810MRV4</accession>
<reference evidence="2" key="1">
    <citation type="submission" date="2020-08" db="EMBL/GenBank/DDBJ databases">
        <title>Whole genome shotgun sequence of Polymorphospora rubra NBRC 101157.</title>
        <authorList>
            <person name="Komaki H."/>
            <person name="Tamura T."/>
        </authorList>
    </citation>
    <scope>NUCLEOTIDE SEQUENCE</scope>
    <source>
        <strain evidence="2">NBRC 101157</strain>
    </source>
</reference>
<dbReference type="KEGG" id="pry:Prubr_10070"/>
<protein>
    <recommendedName>
        <fullName evidence="1">DUF397 domain-containing protein</fullName>
    </recommendedName>
</protein>
<feature type="domain" description="DUF397" evidence="1">
    <location>
        <begin position="9"/>
        <end position="59"/>
    </location>
</feature>
<name>A0A810MRV4_9ACTN</name>
<dbReference type="Proteomes" id="UP000680866">
    <property type="component" value="Chromosome"/>
</dbReference>
<evidence type="ECO:0000313" key="3">
    <source>
        <dbReference type="Proteomes" id="UP000680866"/>
    </source>
</evidence>
<proteinExistence type="predicted"/>
<dbReference type="AlphaFoldDB" id="A0A810MRV4"/>